<evidence type="ECO:0000313" key="2">
    <source>
        <dbReference type="Proteomes" id="UP000003781"/>
    </source>
</evidence>
<proteinExistence type="predicted"/>
<accession>A3IUA2</accession>
<comment type="caution">
    <text evidence="1">The sequence shown here is derived from an EMBL/GenBank/DDBJ whole genome shotgun (WGS) entry which is preliminary data.</text>
</comment>
<dbReference type="Proteomes" id="UP000003781">
    <property type="component" value="Unassembled WGS sequence"/>
</dbReference>
<dbReference type="AlphaFoldDB" id="A3IUA2"/>
<organism evidence="1 2">
    <name type="scientific">Crocosphaera chwakensis CCY0110</name>
    <dbReference type="NCBI Taxonomy" id="391612"/>
    <lineage>
        <taxon>Bacteria</taxon>
        <taxon>Bacillati</taxon>
        <taxon>Cyanobacteriota</taxon>
        <taxon>Cyanophyceae</taxon>
        <taxon>Oscillatoriophycideae</taxon>
        <taxon>Chroococcales</taxon>
        <taxon>Aphanothecaceae</taxon>
        <taxon>Crocosphaera</taxon>
        <taxon>Crocosphaera chwakensis</taxon>
    </lineage>
</organism>
<dbReference type="OrthoDB" id="582710at2"/>
<gene>
    <name evidence="1" type="ORF">CY0110_07264</name>
</gene>
<evidence type="ECO:0000313" key="1">
    <source>
        <dbReference type="EMBL" id="EAZ89976.1"/>
    </source>
</evidence>
<dbReference type="RefSeq" id="WP_008276958.1">
    <property type="nucleotide sequence ID" value="NZ_AAXW01000033.1"/>
</dbReference>
<name>A3IUA2_9CHRO</name>
<reference evidence="1 2" key="1">
    <citation type="submission" date="2007-03" db="EMBL/GenBank/DDBJ databases">
        <authorList>
            <person name="Stal L."/>
            <person name="Ferriera S."/>
            <person name="Johnson J."/>
            <person name="Kravitz S."/>
            <person name="Beeson K."/>
            <person name="Sutton G."/>
            <person name="Rogers Y.-H."/>
            <person name="Friedman R."/>
            <person name="Frazier M."/>
            <person name="Venter J.C."/>
        </authorList>
    </citation>
    <scope>NUCLEOTIDE SEQUENCE [LARGE SCALE GENOMIC DNA]</scope>
    <source>
        <strain evidence="1 2">CCY0110</strain>
    </source>
</reference>
<keyword evidence="2" id="KW-1185">Reference proteome</keyword>
<protein>
    <submittedName>
        <fullName evidence="1">Uncharacterized protein</fullName>
    </submittedName>
</protein>
<sequence length="97" mass="11346">MDTSNKSENRVQAYLSDSVYKAFREYYDTEGLNESKAMEKILSDFLLKKNQRCSIANNYQGKMKYLESRLSKVEAIIKTKDYLDREKVNTNSLKVTN</sequence>
<dbReference type="EMBL" id="AAXW01000033">
    <property type="protein sequence ID" value="EAZ89976.1"/>
    <property type="molecule type" value="Genomic_DNA"/>
</dbReference>